<feature type="compositionally biased region" description="Polar residues" evidence="3">
    <location>
        <begin position="1089"/>
        <end position="1102"/>
    </location>
</feature>
<name>A0ABY8EW91_MALFU</name>
<keyword evidence="4" id="KW-0472">Membrane</keyword>
<accession>A0ABY8EW91</accession>
<feature type="compositionally biased region" description="Gly residues" evidence="3">
    <location>
        <begin position="647"/>
        <end position="671"/>
    </location>
</feature>
<evidence type="ECO:0000313" key="7">
    <source>
        <dbReference type="Proteomes" id="UP000818624"/>
    </source>
</evidence>
<keyword evidence="1" id="KW-0880">Kelch repeat</keyword>
<feature type="compositionally biased region" description="Low complexity" evidence="3">
    <location>
        <begin position="785"/>
        <end position="804"/>
    </location>
</feature>
<feature type="compositionally biased region" description="Low complexity" evidence="3">
    <location>
        <begin position="858"/>
        <end position="902"/>
    </location>
</feature>
<feature type="chain" id="PRO_5046801621" description="Kelch repeat-containing protein" evidence="5">
    <location>
        <begin position="26"/>
        <end position="1198"/>
    </location>
</feature>
<gene>
    <name evidence="6" type="ORF">GLX27_004559</name>
</gene>
<dbReference type="Pfam" id="PF24681">
    <property type="entry name" value="Kelch_KLHDC2_KLHL20_DRC7"/>
    <property type="match status" value="1"/>
</dbReference>
<evidence type="ECO:0000313" key="6">
    <source>
        <dbReference type="EMBL" id="WFD49873.1"/>
    </source>
</evidence>
<feature type="transmembrane region" description="Helical" evidence="4">
    <location>
        <begin position="922"/>
        <end position="945"/>
    </location>
</feature>
<dbReference type="InterPro" id="IPR015915">
    <property type="entry name" value="Kelch-typ_b-propeller"/>
</dbReference>
<feature type="compositionally biased region" description="Basic residues" evidence="3">
    <location>
        <begin position="685"/>
        <end position="695"/>
    </location>
</feature>
<dbReference type="SUPFAM" id="SSF117281">
    <property type="entry name" value="Kelch motif"/>
    <property type="match status" value="1"/>
</dbReference>
<keyword evidence="2" id="KW-0677">Repeat</keyword>
<dbReference type="Gene3D" id="2.120.10.80">
    <property type="entry name" value="Kelch-type beta propeller"/>
    <property type="match status" value="2"/>
</dbReference>
<feature type="region of interest" description="Disordered" evidence="3">
    <location>
        <begin position="579"/>
        <end position="706"/>
    </location>
</feature>
<dbReference type="PANTHER" id="PTHR46093:SF18">
    <property type="entry name" value="FIBRONECTIN TYPE-III DOMAIN-CONTAINING PROTEIN"/>
    <property type="match status" value="1"/>
</dbReference>
<proteinExistence type="predicted"/>
<dbReference type="PANTHER" id="PTHR46093">
    <property type="entry name" value="ACYL-COA-BINDING DOMAIN-CONTAINING PROTEIN 5"/>
    <property type="match status" value="1"/>
</dbReference>
<evidence type="ECO:0000256" key="3">
    <source>
        <dbReference type="SAM" id="MobiDB-lite"/>
    </source>
</evidence>
<dbReference type="Proteomes" id="UP000818624">
    <property type="component" value="Chromosome 7"/>
</dbReference>
<feature type="compositionally biased region" description="Basic and acidic residues" evidence="3">
    <location>
        <begin position="1138"/>
        <end position="1159"/>
    </location>
</feature>
<reference evidence="6 7" key="1">
    <citation type="journal article" date="2020" name="Elife">
        <title>Loss of centromere function drives karyotype evolution in closely related Malassezia species.</title>
        <authorList>
            <person name="Sankaranarayanan S.R."/>
            <person name="Ianiri G."/>
            <person name="Coelho M.A."/>
            <person name="Reza M.H."/>
            <person name="Thimmappa B.C."/>
            <person name="Ganguly P."/>
            <person name="Vadnala R.N."/>
            <person name="Sun S."/>
            <person name="Siddharthan R."/>
            <person name="Tellgren-Roth C."/>
            <person name="Dawson T.L."/>
            <person name="Heitman J."/>
            <person name="Sanyal K."/>
        </authorList>
    </citation>
    <scope>NUCLEOTIDE SEQUENCE [LARGE SCALE GENOMIC DNA]</scope>
    <source>
        <strain evidence="6">CBS14141</strain>
    </source>
</reference>
<keyword evidence="4" id="KW-1133">Transmembrane helix</keyword>
<protein>
    <recommendedName>
        <fullName evidence="8">Kelch repeat-containing protein</fullName>
    </recommendedName>
</protein>
<evidence type="ECO:0000256" key="4">
    <source>
        <dbReference type="SAM" id="Phobius"/>
    </source>
</evidence>
<keyword evidence="7" id="KW-1185">Reference proteome</keyword>
<feature type="signal peptide" evidence="5">
    <location>
        <begin position="1"/>
        <end position="25"/>
    </location>
</feature>
<feature type="compositionally biased region" description="Low complexity" evidence="3">
    <location>
        <begin position="672"/>
        <end position="684"/>
    </location>
</feature>
<feature type="compositionally biased region" description="Polar residues" evidence="3">
    <location>
        <begin position="1188"/>
        <end position="1198"/>
    </location>
</feature>
<evidence type="ECO:0000256" key="5">
    <source>
        <dbReference type="SAM" id="SignalP"/>
    </source>
</evidence>
<evidence type="ECO:0000256" key="1">
    <source>
        <dbReference type="ARBA" id="ARBA00022441"/>
    </source>
</evidence>
<evidence type="ECO:0008006" key="8">
    <source>
        <dbReference type="Google" id="ProtNLM"/>
    </source>
</evidence>
<feature type="region of interest" description="Disordered" evidence="3">
    <location>
        <begin position="1089"/>
        <end position="1198"/>
    </location>
</feature>
<feature type="region of interest" description="Disordered" evidence="3">
    <location>
        <begin position="724"/>
        <end position="918"/>
    </location>
</feature>
<keyword evidence="4" id="KW-0812">Transmembrane</keyword>
<evidence type="ECO:0000256" key="2">
    <source>
        <dbReference type="ARBA" id="ARBA00022737"/>
    </source>
</evidence>
<feature type="compositionally biased region" description="Gly residues" evidence="3">
    <location>
        <begin position="591"/>
        <end position="639"/>
    </location>
</feature>
<dbReference type="EMBL" id="CP046240">
    <property type="protein sequence ID" value="WFD49873.1"/>
    <property type="molecule type" value="Genomic_DNA"/>
</dbReference>
<feature type="compositionally biased region" description="Gly residues" evidence="3">
    <location>
        <begin position="805"/>
        <end position="814"/>
    </location>
</feature>
<sequence>MITPKFLSLATFIAVALHLSHGAAAMSEAPEIQNNPLAMLGSAALGHSGTDPITAMLGSLESHKTTPEKAAQAPADSLQSMLQVIPGGAGVSVSPETAALYHTTEPEPRWGATSAFLPSVNAIVFSGGQTQTHSTLTNDTLLLDMSGLQNLERALAASNSTPWLKVQASNTSEELPALAYAGGAVTTSSCPSGTVDTFWMVGGKTEWCKTDLAPMYTYNVEVRNATYYGTWRAMPGHGSGARRTHAAAVMPPHGLGNDRTKSMLVLGGDNWDEVCHNATKPQDTRSPSMDVWTLPEPFGETCRGTLPHGSPMLLHNATAHPLQLRQRLRSLPLADYAAVQLPTQQVGNASELYEPVAFFGGRDHNNQLVSFQKPWVLDQATGQWDRWITGGDVPTPRVGHSATRLSDGTVLIYGGYKYTHDKRVSETPTDEMYALNPYVSPAKWMRVHYADAPANGPAPSARAYHSAAVVEDILVVAFGQQFRSTAYGLEKRGGTNVNASEPLVMFLETRPTAMQWRWTDKLSAIVSGRVTASFLGQDLDYGAGSDANGSATSPGQGAYGTALSAGAASLADSRASSAQGAQGTKAASGSGASGSGSGSGSGASGSGSGSGSSGSGSGSGSGSSGSGSGSGSSGSGSGSSGSASSGSGSGSAAGSGASGSGSSGSGSGASGSGSSASGSAAHSHGLVHGHGKGHKSAANAHVSNAGTGAANGAAPLAEASSYPDMVSVTGHPEAPTGFVSAGQKANSAQPTGSAGAAGSQGAGSQGANGASQGSQGSQGAGSQGAHGASQGSQGSQGANGASQGSQGGQGGQGSGSASKHGNKGAHSTGNAGGSGPPSRSDADGGWSPATSSVPPVSDPTTAAPSPTGAAGSASASSAAPASSSSDASASSSSSSDAAASSTPDHHANDNKSNGESTTRTGAIAGGVIGAAALAVGAVFGGLYAYRKRRESQQMAMLRSNGVTPYDGHDPESGGAPPVSSLWLQQPMKEMYAPSGGNAQGAYHAGTQYAAAAPASAPYTAAHNYTGAPLAAAPAGGRAMHDATRNPVRGPRGDVPASLAAGMGGGAAAGLGAAAAGGYAAQELYAQRSAATHGSRSDSTGSHHSYPYLSGRGRLHPDDGSNLGLDDEAATASSSSVDTHTDAVSDSVDGKTMVHGEEGTGMRTARSFRFPETRAHSPKPMSFPYPHRTQPSSQLHVTN</sequence>
<keyword evidence="5" id="KW-0732">Signal</keyword>
<organism evidence="6 7">
    <name type="scientific">Malassezia furfur</name>
    <name type="common">Pityriasis versicolor infection agent</name>
    <name type="synonym">Pityrosporum furfur</name>
    <dbReference type="NCBI Taxonomy" id="55194"/>
    <lineage>
        <taxon>Eukaryota</taxon>
        <taxon>Fungi</taxon>
        <taxon>Dikarya</taxon>
        <taxon>Basidiomycota</taxon>
        <taxon>Ustilaginomycotina</taxon>
        <taxon>Malasseziomycetes</taxon>
        <taxon>Malasseziales</taxon>
        <taxon>Malasseziaceae</taxon>
        <taxon>Malassezia</taxon>
    </lineage>
</organism>